<organism evidence="2 5">
    <name type="scientific">Tatumella citrea</name>
    <name type="common">Pantoea citrea</name>
    <dbReference type="NCBI Taxonomy" id="53336"/>
    <lineage>
        <taxon>Bacteria</taxon>
        <taxon>Pseudomonadati</taxon>
        <taxon>Pseudomonadota</taxon>
        <taxon>Gammaproteobacteria</taxon>
        <taxon>Enterobacterales</taxon>
        <taxon>Erwiniaceae</taxon>
        <taxon>Tatumella</taxon>
    </lineage>
</organism>
<dbReference type="EMBL" id="CP015581">
    <property type="protein sequence ID" value="ARU98822.1"/>
    <property type="molecule type" value="Genomic_DNA"/>
</dbReference>
<feature type="transmembrane region" description="Helical" evidence="1">
    <location>
        <begin position="12"/>
        <end position="30"/>
    </location>
</feature>
<evidence type="ECO:0000313" key="2">
    <source>
        <dbReference type="EMBL" id="ARU94784.1"/>
    </source>
</evidence>
<keyword evidence="1" id="KW-0472">Membrane</keyword>
<feature type="transmembrane region" description="Helical" evidence="1">
    <location>
        <begin position="42"/>
        <end position="59"/>
    </location>
</feature>
<dbReference type="KEGG" id="tci:A7K98_14060"/>
<dbReference type="AlphaFoldDB" id="A0A1Y0LL53"/>
<proteinExistence type="predicted"/>
<keyword evidence="1" id="KW-1133">Transmembrane helix</keyword>
<accession>A0A1Y0LL53</accession>
<keyword evidence="1" id="KW-0812">Transmembrane</keyword>
<dbReference type="Proteomes" id="UP000195729">
    <property type="component" value="Chromosome"/>
</dbReference>
<reference evidence="4 5" key="1">
    <citation type="submission" date="2016-05" db="EMBL/GenBank/DDBJ databases">
        <title>Complete genome sequence of two 2,5-diketo-D-glunonic acid producing strain Tatumella citrea.</title>
        <authorList>
            <person name="Duan C."/>
            <person name="Yang J."/>
            <person name="Yang S."/>
        </authorList>
    </citation>
    <scope>NUCLEOTIDE SEQUENCE [LARGE SCALE GENOMIC DNA]</scope>
    <source>
        <strain evidence="3 4">ATCC 39140</strain>
        <strain evidence="2 5">DSM 13699</strain>
    </source>
</reference>
<evidence type="ECO:0000313" key="5">
    <source>
        <dbReference type="Proteomes" id="UP000195814"/>
    </source>
</evidence>
<evidence type="ECO:0000313" key="4">
    <source>
        <dbReference type="Proteomes" id="UP000195729"/>
    </source>
</evidence>
<keyword evidence="4" id="KW-1185">Reference proteome</keyword>
<name>A0A1Y0LL53_TATCI</name>
<protein>
    <submittedName>
        <fullName evidence="2">Uncharacterized protein</fullName>
    </submittedName>
</protein>
<evidence type="ECO:0000256" key="1">
    <source>
        <dbReference type="SAM" id="Phobius"/>
    </source>
</evidence>
<evidence type="ECO:0000313" key="3">
    <source>
        <dbReference type="EMBL" id="ARU98822.1"/>
    </source>
</evidence>
<gene>
    <name evidence="2" type="ORF">A7K98_14060</name>
    <name evidence="3" type="ORF">A7K99_14045</name>
</gene>
<dbReference type="EMBL" id="CP015579">
    <property type="protein sequence ID" value="ARU94784.1"/>
    <property type="molecule type" value="Genomic_DNA"/>
</dbReference>
<sequence>MIQPKTFKICKVILLLLTALSLTAIVFNIIDLMNGKAGTSHSMLITSCFQTLVYVFLYTRLHRRQAQSQAQTGTK</sequence>
<dbReference type="Proteomes" id="UP000195814">
    <property type="component" value="Chromosome"/>
</dbReference>